<comment type="caution">
    <text evidence="3">The sequence shown here is derived from an EMBL/GenBank/DDBJ whole genome shotgun (WGS) entry which is preliminary data.</text>
</comment>
<gene>
    <name evidence="3" type="ORF">MUN46_007470</name>
</gene>
<dbReference type="PANTHER" id="PTHR10009">
    <property type="entry name" value="PROTEIN YELLOW-RELATED"/>
    <property type="match status" value="1"/>
</dbReference>
<reference evidence="3" key="1">
    <citation type="submission" date="2023-03" db="EMBL/GenBank/DDBJ databases">
        <title>Mesosutterella sp. nov. isolated from porcine feces.</title>
        <authorList>
            <person name="Yu S."/>
        </authorList>
    </citation>
    <scope>NUCLEOTIDE SEQUENCE</scope>
    <source>
        <strain evidence="3">AGMB02718</strain>
    </source>
</reference>
<evidence type="ECO:0000313" key="4">
    <source>
        <dbReference type="Proteomes" id="UP001165481"/>
    </source>
</evidence>
<protein>
    <submittedName>
        <fullName evidence="3">L-dopachrome tautomerase-related protein</fullName>
    </submittedName>
</protein>
<sequence length="344" mass="38523">MNRRQFLIASALAPCLREVRAARAPALPRLELITTSDYQWTGVAVSKADRVFVSFPTISEFPSYHVAELKGGVPVRFLDREANSSFRSVTGIVVDSEDRLWALDSGRLEGMSARKAGARLVCIDLRRNQVKSVHPIPPSLLVDASDLSDFRIDTARHCAYISDAGAGGLLVIDLKTDRGWLALDRRTPETRANARFVAMPAGNVVPASPHIDGVTLSEDGRSLYFTPLIETRIFSIPTQCLADDRLTSEQRRREIRTIADNIHPSAGMVVRKGVIYMGDLQNSKLLAYSVASRRARTLEYPTRFHWADDFALDARGRIWFTESQNDIPVSRRRPYRLFRLTPVS</sequence>
<dbReference type="Pfam" id="PF03022">
    <property type="entry name" value="MRJP"/>
    <property type="match status" value="1"/>
</dbReference>
<keyword evidence="4" id="KW-1185">Reference proteome</keyword>
<dbReference type="SUPFAM" id="SSF101898">
    <property type="entry name" value="NHL repeat"/>
    <property type="match status" value="1"/>
</dbReference>
<dbReference type="RefSeq" id="WP_243377199.1">
    <property type="nucleotide sequence ID" value="NZ_JAKZJU020000001.1"/>
</dbReference>
<dbReference type="Gene3D" id="2.120.10.30">
    <property type="entry name" value="TolB, C-terminal domain"/>
    <property type="match status" value="1"/>
</dbReference>
<proteinExistence type="predicted"/>
<dbReference type="PANTHER" id="PTHR10009:SF18">
    <property type="entry name" value="PROTEIN YELLOW-LIKE PROTEIN"/>
    <property type="match status" value="1"/>
</dbReference>
<evidence type="ECO:0000313" key="3">
    <source>
        <dbReference type="EMBL" id="MDL2059765.1"/>
    </source>
</evidence>
<evidence type="ECO:0000256" key="1">
    <source>
        <dbReference type="ARBA" id="ARBA00004613"/>
    </source>
</evidence>
<dbReference type="Proteomes" id="UP001165481">
    <property type="component" value="Unassembled WGS sequence"/>
</dbReference>
<keyword evidence="2" id="KW-0964">Secreted</keyword>
<dbReference type="InterPro" id="IPR017996">
    <property type="entry name" value="MRJP/yellow-related"/>
</dbReference>
<accession>A0ABT7IN10</accession>
<comment type="subcellular location">
    <subcellularLocation>
        <location evidence="1">Secreted</location>
    </subcellularLocation>
</comment>
<dbReference type="InterPro" id="IPR011042">
    <property type="entry name" value="6-blade_b-propeller_TolB-like"/>
</dbReference>
<dbReference type="EMBL" id="JAKZJU020000001">
    <property type="protein sequence ID" value="MDL2059765.1"/>
    <property type="molecule type" value="Genomic_DNA"/>
</dbReference>
<organism evidence="3 4">
    <name type="scientific">Mesosutterella faecium</name>
    <dbReference type="NCBI Taxonomy" id="2925194"/>
    <lineage>
        <taxon>Bacteria</taxon>
        <taxon>Pseudomonadati</taxon>
        <taxon>Pseudomonadota</taxon>
        <taxon>Betaproteobacteria</taxon>
        <taxon>Burkholderiales</taxon>
        <taxon>Sutterellaceae</taxon>
        <taxon>Mesosutterella</taxon>
    </lineage>
</organism>
<name>A0ABT7IN10_9BURK</name>
<evidence type="ECO:0000256" key="2">
    <source>
        <dbReference type="ARBA" id="ARBA00022525"/>
    </source>
</evidence>